<dbReference type="EMBL" id="JAAAPK010000004">
    <property type="protein sequence ID" value="NBC41624.1"/>
    <property type="molecule type" value="Genomic_DNA"/>
</dbReference>
<evidence type="ECO:0000313" key="3">
    <source>
        <dbReference type="Proteomes" id="UP000537825"/>
    </source>
</evidence>
<comment type="caution">
    <text evidence="2">The sequence shown here is derived from an EMBL/GenBank/DDBJ whole genome shotgun (WGS) entry which is preliminary data.</text>
</comment>
<keyword evidence="1" id="KW-0732">Signal</keyword>
<feature type="signal peptide" evidence="1">
    <location>
        <begin position="1"/>
        <end position="27"/>
    </location>
</feature>
<feature type="chain" id="PRO_5030601805" description="Lipoprotein" evidence="1">
    <location>
        <begin position="28"/>
        <end position="396"/>
    </location>
</feature>
<evidence type="ECO:0000313" key="2">
    <source>
        <dbReference type="EMBL" id="NBC41624.1"/>
    </source>
</evidence>
<dbReference type="AlphaFoldDB" id="A0A7X5BS90"/>
<dbReference type="PROSITE" id="PS51257">
    <property type="entry name" value="PROKAR_LIPOPROTEIN"/>
    <property type="match status" value="1"/>
</dbReference>
<protein>
    <recommendedName>
        <fullName evidence="4">Lipoprotein</fullName>
    </recommendedName>
</protein>
<reference evidence="2 3" key="1">
    <citation type="submission" date="2020-01" db="EMBL/GenBank/DDBJ databases">
        <title>The draft genome sequence of Corallococcus exiguus DSM 14696.</title>
        <authorList>
            <person name="Zhang X."/>
            <person name="Zhu H."/>
        </authorList>
    </citation>
    <scope>NUCLEOTIDE SEQUENCE [LARGE SCALE GENOMIC DNA]</scope>
    <source>
        <strain evidence="2 3">DSM 14696</strain>
    </source>
</reference>
<gene>
    <name evidence="2" type="ORF">GTZ93_17605</name>
</gene>
<dbReference type="Proteomes" id="UP000537825">
    <property type="component" value="Unassembled WGS sequence"/>
</dbReference>
<accession>A0A7X5BS90</accession>
<organism evidence="2 3">
    <name type="scientific">Corallococcus exiguus</name>
    <dbReference type="NCBI Taxonomy" id="83462"/>
    <lineage>
        <taxon>Bacteria</taxon>
        <taxon>Pseudomonadati</taxon>
        <taxon>Myxococcota</taxon>
        <taxon>Myxococcia</taxon>
        <taxon>Myxococcales</taxon>
        <taxon>Cystobacterineae</taxon>
        <taxon>Myxococcaceae</taxon>
        <taxon>Corallococcus</taxon>
    </lineage>
</organism>
<name>A0A7X5BS90_9BACT</name>
<proteinExistence type="predicted"/>
<evidence type="ECO:0008006" key="4">
    <source>
        <dbReference type="Google" id="ProtNLM"/>
    </source>
</evidence>
<sequence length="396" mass="41734">MTMTTRSLGFRAWRWSAVLSLALTGCAVEPQPQEQAPQQEEQAKVLEAQAHELTPPAGCSEITMGALSNGVQLTPVMYGGQPTYQGTFNGLGDPALKDTAFVRLDVNTATGVHDLAAGGANTFTCEQCVWGYQDAGTTGQKLFVADTGALLLALKVSPQQSVGVLYNVTLRESVNAAPLSAPYKGSAVVPGGECKWIRYATWNTLRPMGCDPREGSWTANVPGHTCVADNYFADDGTLEKSQGTGTQGAACTRTPAADANHPATTDCAQGFACSDLFTDDRQCLKTCDPMAAVPGCPTGTVCGVYGTCIEQSVLEPLGFDFDPALIGETCTKTYAEFCGTEGARGACVSLNGQTKCQPYTRARSECGPGEELGFINYPLSGGGYDRTTGWCYHDGL</sequence>
<evidence type="ECO:0000256" key="1">
    <source>
        <dbReference type="SAM" id="SignalP"/>
    </source>
</evidence>
<keyword evidence="3" id="KW-1185">Reference proteome</keyword>